<dbReference type="GO" id="GO:0006355">
    <property type="term" value="P:regulation of DNA-templated transcription"/>
    <property type="evidence" value="ECO:0007669"/>
    <property type="project" value="InterPro"/>
</dbReference>
<accession>A0A9N9J6V3</accession>
<dbReference type="Proteomes" id="UP000789342">
    <property type="component" value="Unassembled WGS sequence"/>
</dbReference>
<evidence type="ECO:0000313" key="3">
    <source>
        <dbReference type="EMBL" id="CAG8767264.1"/>
    </source>
</evidence>
<dbReference type="EMBL" id="CAJVPV010044316">
    <property type="protein sequence ID" value="CAG8767264.1"/>
    <property type="molecule type" value="Genomic_DNA"/>
</dbReference>
<sequence length="93" mass="11021">MPRKRKSSSKFVKESDEEFGSTSKDKDLETDPSESESDSYESKAKSRQNKKTRHVENDNEEATFKLSEKKRVTVRKFKNMLLIDFREHYKTPE</sequence>
<protein>
    <submittedName>
        <fullName evidence="3">10075_t:CDS:1</fullName>
    </submittedName>
</protein>
<dbReference type="Pfam" id="PF02229">
    <property type="entry name" value="PC4"/>
    <property type="match status" value="1"/>
</dbReference>
<gene>
    <name evidence="3" type="ORF">AMORRO_LOCUS16364</name>
</gene>
<reference evidence="3" key="1">
    <citation type="submission" date="2021-06" db="EMBL/GenBank/DDBJ databases">
        <authorList>
            <person name="Kallberg Y."/>
            <person name="Tangrot J."/>
            <person name="Rosling A."/>
        </authorList>
    </citation>
    <scope>NUCLEOTIDE SEQUENCE</scope>
    <source>
        <strain evidence="3">CL551</strain>
    </source>
</reference>
<dbReference type="Gene3D" id="2.30.31.10">
    <property type="entry name" value="Transcriptional Coactivator Pc4, Chain A"/>
    <property type="match status" value="1"/>
</dbReference>
<evidence type="ECO:0000313" key="4">
    <source>
        <dbReference type="Proteomes" id="UP000789342"/>
    </source>
</evidence>
<proteinExistence type="predicted"/>
<evidence type="ECO:0000259" key="2">
    <source>
        <dbReference type="Pfam" id="PF02229"/>
    </source>
</evidence>
<feature type="compositionally biased region" description="Basic and acidic residues" evidence="1">
    <location>
        <begin position="54"/>
        <end position="64"/>
    </location>
</feature>
<feature type="region of interest" description="Disordered" evidence="1">
    <location>
        <begin position="1"/>
        <end position="64"/>
    </location>
</feature>
<evidence type="ECO:0000256" key="1">
    <source>
        <dbReference type="SAM" id="MobiDB-lite"/>
    </source>
</evidence>
<dbReference type="GO" id="GO:0003677">
    <property type="term" value="F:DNA binding"/>
    <property type="evidence" value="ECO:0007669"/>
    <property type="project" value="InterPro"/>
</dbReference>
<comment type="caution">
    <text evidence="3">The sequence shown here is derived from an EMBL/GenBank/DDBJ whole genome shotgun (WGS) entry which is preliminary data.</text>
</comment>
<dbReference type="InterPro" id="IPR003173">
    <property type="entry name" value="PC4_C"/>
</dbReference>
<feature type="non-terminal residue" evidence="3">
    <location>
        <position position="93"/>
    </location>
</feature>
<organism evidence="3 4">
    <name type="scientific">Acaulospora morrowiae</name>
    <dbReference type="NCBI Taxonomy" id="94023"/>
    <lineage>
        <taxon>Eukaryota</taxon>
        <taxon>Fungi</taxon>
        <taxon>Fungi incertae sedis</taxon>
        <taxon>Mucoromycota</taxon>
        <taxon>Glomeromycotina</taxon>
        <taxon>Glomeromycetes</taxon>
        <taxon>Diversisporales</taxon>
        <taxon>Acaulosporaceae</taxon>
        <taxon>Acaulospora</taxon>
    </lineage>
</organism>
<feature type="domain" description="Transcriptional coactivator p15 (PC4) C-terminal" evidence="2">
    <location>
        <begin position="64"/>
        <end position="91"/>
    </location>
</feature>
<name>A0A9N9J6V3_9GLOM</name>
<keyword evidence="4" id="KW-1185">Reference proteome</keyword>
<dbReference type="AlphaFoldDB" id="A0A9N9J6V3"/>
<dbReference type="OrthoDB" id="2505440at2759"/>
<dbReference type="InterPro" id="IPR009044">
    <property type="entry name" value="ssDNA-bd_transcriptional_reg"/>
</dbReference>
<feature type="compositionally biased region" description="Acidic residues" evidence="1">
    <location>
        <begin position="30"/>
        <end position="39"/>
    </location>
</feature>
<dbReference type="SUPFAM" id="SSF54447">
    <property type="entry name" value="ssDNA-binding transcriptional regulator domain"/>
    <property type="match status" value="1"/>
</dbReference>